<evidence type="ECO:0000259" key="9">
    <source>
        <dbReference type="PROSITE" id="PS50067"/>
    </source>
</evidence>
<dbReference type="GO" id="GO:0008017">
    <property type="term" value="F:microtubule binding"/>
    <property type="evidence" value="ECO:0007669"/>
    <property type="project" value="InterPro"/>
</dbReference>
<keyword evidence="3 7" id="KW-0547">Nucleotide-binding</keyword>
<dbReference type="PANTHER" id="PTHR47969:SF15">
    <property type="entry name" value="CHROMOSOME-ASSOCIATED KINESIN KIF4A-RELATED"/>
    <property type="match status" value="1"/>
</dbReference>
<gene>
    <name evidence="10" type="primary">106080771</name>
</gene>
<feature type="domain" description="Kinesin motor" evidence="9">
    <location>
        <begin position="9"/>
        <end position="336"/>
    </location>
</feature>
<feature type="region of interest" description="Disordered" evidence="8">
    <location>
        <begin position="585"/>
        <end position="604"/>
    </location>
</feature>
<dbReference type="GO" id="GO:0051231">
    <property type="term" value="P:spindle elongation"/>
    <property type="evidence" value="ECO:0007669"/>
    <property type="project" value="TreeGrafter"/>
</dbReference>
<feature type="binding site" evidence="7">
    <location>
        <begin position="87"/>
        <end position="94"/>
    </location>
    <ligand>
        <name>ATP</name>
        <dbReference type="ChEBI" id="CHEBI:30616"/>
    </ligand>
</feature>
<dbReference type="VEuPathDB" id="VectorBase:SCAU013191"/>
<feature type="region of interest" description="Disordered" evidence="8">
    <location>
        <begin position="356"/>
        <end position="376"/>
    </location>
</feature>
<proteinExistence type="inferred from homology"/>
<dbReference type="Pfam" id="PF00225">
    <property type="entry name" value="Kinesin"/>
    <property type="match status" value="1"/>
</dbReference>
<dbReference type="InterPro" id="IPR027640">
    <property type="entry name" value="Kinesin-like_fam"/>
</dbReference>
<evidence type="ECO:0000256" key="6">
    <source>
        <dbReference type="ARBA" id="ARBA00023212"/>
    </source>
</evidence>
<reference evidence="10" key="1">
    <citation type="submission" date="2020-05" db="UniProtKB">
        <authorList>
            <consortium name="EnsemblMetazoa"/>
        </authorList>
    </citation>
    <scope>IDENTIFICATION</scope>
    <source>
        <strain evidence="10">USDA</strain>
    </source>
</reference>
<evidence type="ECO:0000256" key="5">
    <source>
        <dbReference type="ARBA" id="ARBA00023054"/>
    </source>
</evidence>
<dbReference type="InterPro" id="IPR001752">
    <property type="entry name" value="Kinesin_motor_dom"/>
</dbReference>
<evidence type="ECO:0000256" key="7">
    <source>
        <dbReference type="PROSITE-ProRule" id="PRU00283"/>
    </source>
</evidence>
<dbReference type="Gene3D" id="1.10.150.280">
    <property type="entry name" value="AF1531-like domain"/>
    <property type="match status" value="1"/>
</dbReference>
<evidence type="ECO:0000313" key="11">
    <source>
        <dbReference type="Proteomes" id="UP000095300"/>
    </source>
</evidence>
<dbReference type="PANTHER" id="PTHR47969">
    <property type="entry name" value="CHROMOSOME-ASSOCIATED KINESIN KIF4A-RELATED"/>
    <property type="match status" value="1"/>
</dbReference>
<feature type="compositionally biased region" description="Low complexity" evidence="8">
    <location>
        <begin position="473"/>
        <end position="489"/>
    </location>
</feature>
<feature type="compositionally biased region" description="Basic and acidic residues" evidence="8">
    <location>
        <begin position="585"/>
        <end position="595"/>
    </location>
</feature>
<accession>A0A1I8Q293</accession>
<dbReference type="GO" id="GO:0007018">
    <property type="term" value="P:microtubule-based movement"/>
    <property type="evidence" value="ECO:0007669"/>
    <property type="project" value="InterPro"/>
</dbReference>
<keyword evidence="7" id="KW-0505">Motor protein</keyword>
<dbReference type="InterPro" id="IPR036961">
    <property type="entry name" value="Kinesin_motor_dom_sf"/>
</dbReference>
<keyword evidence="5" id="KW-0175">Coiled coil</keyword>
<evidence type="ECO:0000313" key="10">
    <source>
        <dbReference type="EnsemblMetazoa" id="SCAU013191-PA"/>
    </source>
</evidence>
<name>A0A1I8Q293_STOCA</name>
<dbReference type="GO" id="GO:0005875">
    <property type="term" value="C:microtubule associated complex"/>
    <property type="evidence" value="ECO:0007669"/>
    <property type="project" value="TreeGrafter"/>
</dbReference>
<evidence type="ECO:0000256" key="4">
    <source>
        <dbReference type="ARBA" id="ARBA00022840"/>
    </source>
</evidence>
<dbReference type="STRING" id="35570.A0A1I8Q293"/>
<dbReference type="SMART" id="SM00129">
    <property type="entry name" value="KISc"/>
    <property type="match status" value="1"/>
</dbReference>
<comment type="similarity">
    <text evidence="7">Belongs to the TRAFAC class myosin-kinesin ATPase superfamily. Kinesin family.</text>
</comment>
<dbReference type="Proteomes" id="UP000095300">
    <property type="component" value="Unassembled WGS sequence"/>
</dbReference>
<keyword evidence="11" id="KW-1185">Reference proteome</keyword>
<dbReference type="KEGG" id="scac:106080771"/>
<dbReference type="AlphaFoldDB" id="A0A1I8Q293"/>
<dbReference type="GO" id="GO:0005524">
    <property type="term" value="F:ATP binding"/>
    <property type="evidence" value="ECO:0007669"/>
    <property type="project" value="UniProtKB-UniRule"/>
</dbReference>
<dbReference type="GO" id="GO:0007052">
    <property type="term" value="P:mitotic spindle organization"/>
    <property type="evidence" value="ECO:0007669"/>
    <property type="project" value="TreeGrafter"/>
</dbReference>
<sequence>MNSSNDNCAVKIAVRERPVRESLKTSKDPSVISYHPNANILIVDERPFTFDYVLGPSVTQAQVFEELIKPLVTNLKQGYNCTALAYGQTGTGKSYTMGLDSVNFEGENIGVIPRCLKEMFTIEENQIASETNTNFPTENKELSVSFIEIYNEKVYDLLAENVNEPIIAKGYRYTGGSRKTLKSIEDCYAILMQGNKNRHVRPTKMNTQSSRSHAIFTIHMQRFSKNASDEETIISSCMNIVDLAGSEGVRRTGHQGMAMSEGVNINQGLLSIGKVLQAMTMGSKVIPYRDSVLSSVLQDSLNANSYLTLLACISPHREDLSETLSTLRFAQNAKQLKNTPQINNIIADIKKNAKTKQTPYKVRPLQPSNTNKTTPLKRSYSALNGFPPKSAVKSNTFCTPKKQRVEINRCNQTEIATNNNRPKLSNIAMNLPQMGQLESTHNRESLFNRSLDSNGSLLSLNISTSTAVDGPVNNKGNNNDNLNNNNHNNTNFSPVIRKYMTELETGLEKKFMEILQRNLHAFIPTQTPAPTPAPVSLSQNKTPFPSSVRQEIKSIMKEVLCESPLKADAKCKLFNSSADLFKIPEVPEEKNDRPKTSSPNLGNERASFTETFFAGASSSDKNVLRRSIRRSRRISERFCVNESVLIESQEPNILNDSKKHATRRSSRRSVLQSYIDKRRSIRLASHPESVEQPTTSLPSKTPKKSRKSLSTSKSSKTSHSSSGVLISQIWNATSTNSKTNLSRHRKAILELLNQGSMKEIQILPMVGQKRSFQIVTQRTLHGKFKNWQQVEKLPLWRGKEWERFAEANCLL</sequence>
<evidence type="ECO:0000256" key="8">
    <source>
        <dbReference type="SAM" id="MobiDB-lite"/>
    </source>
</evidence>
<dbReference type="GO" id="GO:0003777">
    <property type="term" value="F:microtubule motor activity"/>
    <property type="evidence" value="ECO:0007669"/>
    <property type="project" value="InterPro"/>
</dbReference>
<keyword evidence="2" id="KW-0963">Cytoplasm</keyword>
<evidence type="ECO:0000256" key="3">
    <source>
        <dbReference type="ARBA" id="ARBA00022741"/>
    </source>
</evidence>
<keyword evidence="6" id="KW-0206">Cytoskeleton</keyword>
<evidence type="ECO:0000256" key="2">
    <source>
        <dbReference type="ARBA" id="ARBA00022490"/>
    </source>
</evidence>
<feature type="region of interest" description="Disordered" evidence="8">
    <location>
        <begin position="676"/>
        <end position="719"/>
    </location>
</feature>
<comment type="subcellular location">
    <subcellularLocation>
        <location evidence="1">Cytoplasm</location>
        <location evidence="1">Cytoskeleton</location>
    </subcellularLocation>
</comment>
<dbReference type="EnsemblMetazoa" id="SCAU013191-RA">
    <property type="protein sequence ID" value="SCAU013191-PA"/>
    <property type="gene ID" value="SCAU013191"/>
</dbReference>
<feature type="compositionally biased region" description="Low complexity" evidence="8">
    <location>
        <begin position="708"/>
        <end position="719"/>
    </location>
</feature>
<dbReference type="PROSITE" id="PS50067">
    <property type="entry name" value="KINESIN_MOTOR_2"/>
    <property type="match status" value="1"/>
</dbReference>
<keyword evidence="4 7" id="KW-0067">ATP-binding</keyword>
<dbReference type="InterPro" id="IPR010994">
    <property type="entry name" value="RuvA_2-like"/>
</dbReference>
<feature type="region of interest" description="Disordered" evidence="8">
    <location>
        <begin position="466"/>
        <end position="489"/>
    </location>
</feature>
<organism evidence="10 11">
    <name type="scientific">Stomoxys calcitrans</name>
    <name type="common">Stable fly</name>
    <name type="synonym">Conops calcitrans</name>
    <dbReference type="NCBI Taxonomy" id="35570"/>
    <lineage>
        <taxon>Eukaryota</taxon>
        <taxon>Metazoa</taxon>
        <taxon>Ecdysozoa</taxon>
        <taxon>Arthropoda</taxon>
        <taxon>Hexapoda</taxon>
        <taxon>Insecta</taxon>
        <taxon>Pterygota</taxon>
        <taxon>Neoptera</taxon>
        <taxon>Endopterygota</taxon>
        <taxon>Diptera</taxon>
        <taxon>Brachycera</taxon>
        <taxon>Muscomorpha</taxon>
        <taxon>Muscoidea</taxon>
        <taxon>Muscidae</taxon>
        <taxon>Stomoxys</taxon>
    </lineage>
</organism>
<dbReference type="SUPFAM" id="SSF47781">
    <property type="entry name" value="RuvA domain 2-like"/>
    <property type="match status" value="1"/>
</dbReference>
<dbReference type="CDD" id="cd00106">
    <property type="entry name" value="KISc"/>
    <property type="match status" value="1"/>
</dbReference>
<dbReference type="SUPFAM" id="SSF52540">
    <property type="entry name" value="P-loop containing nucleoside triphosphate hydrolases"/>
    <property type="match status" value="1"/>
</dbReference>
<dbReference type="Gene3D" id="3.40.850.10">
    <property type="entry name" value="Kinesin motor domain"/>
    <property type="match status" value="1"/>
</dbReference>
<feature type="compositionally biased region" description="Polar residues" evidence="8">
    <location>
        <begin position="366"/>
        <end position="376"/>
    </location>
</feature>
<protein>
    <recommendedName>
        <fullName evidence="9">Kinesin motor domain-containing protein</fullName>
    </recommendedName>
</protein>
<dbReference type="OrthoDB" id="6237065at2759"/>
<dbReference type="InterPro" id="IPR027417">
    <property type="entry name" value="P-loop_NTPase"/>
</dbReference>
<evidence type="ECO:0000256" key="1">
    <source>
        <dbReference type="ARBA" id="ARBA00004245"/>
    </source>
</evidence>
<dbReference type="PRINTS" id="PR00380">
    <property type="entry name" value="KINESINHEAVY"/>
</dbReference>